<evidence type="ECO:0000256" key="16">
    <source>
        <dbReference type="ARBA" id="ARBA00047337"/>
    </source>
</evidence>
<dbReference type="Gene3D" id="3.40.50.1820">
    <property type="entry name" value="alpha/beta hydrolase"/>
    <property type="match status" value="1"/>
</dbReference>
<dbReference type="SUPFAM" id="SSF53474">
    <property type="entry name" value="alpha/beta-Hydrolases"/>
    <property type="match status" value="1"/>
</dbReference>
<evidence type="ECO:0000256" key="2">
    <source>
        <dbReference type="ARBA" id="ARBA00004552"/>
    </source>
</evidence>
<feature type="compositionally biased region" description="Pro residues" evidence="17">
    <location>
        <begin position="20"/>
        <end position="45"/>
    </location>
</feature>
<evidence type="ECO:0000256" key="11">
    <source>
        <dbReference type="ARBA" id="ARBA00023273"/>
    </source>
</evidence>
<evidence type="ECO:0000256" key="6">
    <source>
        <dbReference type="ARBA" id="ARBA00022801"/>
    </source>
</evidence>
<protein>
    <recommendedName>
        <fullName evidence="15">Alpha/beta hydrolase domain-containing protein 17C</fullName>
        <ecNumber evidence="3">3.1.2.22</ecNumber>
    </recommendedName>
</protein>
<evidence type="ECO:0000256" key="12">
    <source>
        <dbReference type="ARBA" id="ARBA00023288"/>
    </source>
</evidence>
<dbReference type="AlphaFoldDB" id="A0A8J6AFT6"/>
<evidence type="ECO:0000256" key="9">
    <source>
        <dbReference type="ARBA" id="ARBA00023139"/>
    </source>
</evidence>
<dbReference type="GO" id="GO:0008474">
    <property type="term" value="F:palmitoyl-(protein) hydrolase activity"/>
    <property type="evidence" value="ECO:0007669"/>
    <property type="project" value="UniProtKB-EC"/>
</dbReference>
<dbReference type="PANTHER" id="PTHR12277">
    <property type="entry name" value="ALPHA/BETA HYDROLASE DOMAIN-CONTAINING PROTEIN"/>
    <property type="match status" value="1"/>
</dbReference>
<dbReference type="PANTHER" id="PTHR12277:SF55">
    <property type="entry name" value="ALPHA_BETA HYDROLASE DOMAIN-CONTAINING PROTEIN 17C"/>
    <property type="match status" value="1"/>
</dbReference>
<evidence type="ECO:0000256" key="1">
    <source>
        <dbReference type="ARBA" id="ARBA00004523"/>
    </source>
</evidence>
<dbReference type="InterPro" id="IPR029058">
    <property type="entry name" value="AB_hydrolase_fold"/>
</dbReference>
<evidence type="ECO:0000313" key="19">
    <source>
        <dbReference type="Proteomes" id="UP000700334"/>
    </source>
</evidence>
<dbReference type="EC" id="3.1.2.22" evidence="3"/>
<evidence type="ECO:0000256" key="14">
    <source>
        <dbReference type="ARBA" id="ARBA00038397"/>
    </source>
</evidence>
<comment type="catalytic activity">
    <reaction evidence="16">
        <text>S-hexadecanoyl-L-cysteinyl-[protein] + H2O = L-cysteinyl-[protein] + hexadecanoate + H(+)</text>
        <dbReference type="Rhea" id="RHEA:19233"/>
        <dbReference type="Rhea" id="RHEA-COMP:10131"/>
        <dbReference type="Rhea" id="RHEA-COMP:11032"/>
        <dbReference type="ChEBI" id="CHEBI:7896"/>
        <dbReference type="ChEBI" id="CHEBI:15377"/>
        <dbReference type="ChEBI" id="CHEBI:15378"/>
        <dbReference type="ChEBI" id="CHEBI:29950"/>
        <dbReference type="ChEBI" id="CHEBI:74151"/>
        <dbReference type="EC" id="3.1.2.22"/>
    </reaction>
</comment>
<keyword evidence="5" id="KW-0967">Endosome</keyword>
<dbReference type="GO" id="GO:0055038">
    <property type="term" value="C:recycling endosome membrane"/>
    <property type="evidence" value="ECO:0007669"/>
    <property type="project" value="UniProtKB-SubCell"/>
</dbReference>
<feature type="region of interest" description="Disordered" evidence="17">
    <location>
        <begin position="99"/>
        <end position="154"/>
    </location>
</feature>
<keyword evidence="11" id="KW-0966">Cell projection</keyword>
<evidence type="ECO:0000256" key="10">
    <source>
        <dbReference type="ARBA" id="ARBA00023257"/>
    </source>
</evidence>
<evidence type="ECO:0000256" key="8">
    <source>
        <dbReference type="ARBA" id="ARBA00023136"/>
    </source>
</evidence>
<name>A0A8J6AFT6_GALPY</name>
<evidence type="ECO:0000256" key="17">
    <source>
        <dbReference type="SAM" id="MobiDB-lite"/>
    </source>
</evidence>
<keyword evidence="6 18" id="KW-0378">Hydrolase</keyword>
<keyword evidence="8" id="KW-0472">Membrane</keyword>
<gene>
    <name evidence="18" type="ORF">J0S82_016149</name>
</gene>
<dbReference type="EMBL" id="JAGFMF010011680">
    <property type="protein sequence ID" value="KAG8516415.1"/>
    <property type="molecule type" value="Genomic_DNA"/>
</dbReference>
<evidence type="ECO:0000256" key="13">
    <source>
        <dbReference type="ARBA" id="ARBA00034112"/>
    </source>
</evidence>
<dbReference type="GO" id="GO:0098839">
    <property type="term" value="C:postsynaptic density membrane"/>
    <property type="evidence" value="ECO:0007669"/>
    <property type="project" value="UniProtKB-SubCell"/>
</dbReference>
<dbReference type="FunFam" id="3.40.50.1820:FF:000008">
    <property type="entry name" value="Alpha/beta hydrolase domain-containing protein 17B"/>
    <property type="match status" value="1"/>
</dbReference>
<keyword evidence="19" id="KW-1185">Reference proteome</keyword>
<dbReference type="GO" id="GO:0099175">
    <property type="term" value="P:regulation of postsynapse organization"/>
    <property type="evidence" value="ECO:0007669"/>
    <property type="project" value="TreeGrafter"/>
</dbReference>
<feature type="compositionally biased region" description="Pro residues" evidence="17">
    <location>
        <begin position="113"/>
        <end position="129"/>
    </location>
</feature>
<feature type="non-terminal residue" evidence="18">
    <location>
        <position position="398"/>
    </location>
</feature>
<comment type="caution">
    <text evidence="18">The sequence shown here is derived from an EMBL/GenBank/DDBJ whole genome shotgun (WGS) entry which is preliminary data.</text>
</comment>
<reference evidence="18" key="1">
    <citation type="journal article" date="2021" name="Evol. Appl.">
        <title>The genome of the Pyrenean desman and the effects of bottlenecks and inbreeding on the genomic landscape of an endangered species.</title>
        <authorList>
            <person name="Escoda L."/>
            <person name="Castresana J."/>
        </authorList>
    </citation>
    <scope>NUCLEOTIDE SEQUENCE</scope>
    <source>
        <strain evidence="18">IBE-C5619</strain>
    </source>
</reference>
<organism evidence="18 19">
    <name type="scientific">Galemys pyrenaicus</name>
    <name type="common">Iberian desman</name>
    <name type="synonym">Pyrenean desman</name>
    <dbReference type="NCBI Taxonomy" id="202257"/>
    <lineage>
        <taxon>Eukaryota</taxon>
        <taxon>Metazoa</taxon>
        <taxon>Chordata</taxon>
        <taxon>Craniata</taxon>
        <taxon>Vertebrata</taxon>
        <taxon>Euteleostomi</taxon>
        <taxon>Mammalia</taxon>
        <taxon>Eutheria</taxon>
        <taxon>Laurasiatheria</taxon>
        <taxon>Eulipotyphla</taxon>
        <taxon>Talpidae</taxon>
        <taxon>Galemys</taxon>
    </lineage>
</organism>
<evidence type="ECO:0000256" key="4">
    <source>
        <dbReference type="ARBA" id="ARBA00022475"/>
    </source>
</evidence>
<keyword evidence="4" id="KW-1003">Cell membrane</keyword>
<sequence>AAARGGGALQRFVCRAGPAGAPPGPGAAEPPAPARRPPPRPPPAPGRRRGLPAAPMPEPGPRMNGFSLGELCWLFCCPPCPSRIAAKLAFLPPEPTYTVLAPEPRGPGGPGGPGAPAPAPAPHPSPSPAPSAARPARPGEEGAGPGLGPGPGPGACSLHLSERADWQYSQRELDAVEVFFSRTARDNRLGCMFVRCAPASRYTLLFSHGNAVDLGQMCSFYIGLGSRINCNIFSYDYSGYGVSSGRPSEKNLYADIDAAWQALRTRYGVSPENIILYGQSIGTVPTVDLASRYECAAVILHSPLTSGLRVAFPDARKTCCFDAFPSIDKISKVTSPVLVIHGTEDEVIDFSHGLAMYERCPRAVEPLWVEGAGHNDIELYAQYLERLKQFISHELPNA</sequence>
<dbReference type="OrthoDB" id="446723at2759"/>
<keyword evidence="7" id="KW-0770">Synapse</keyword>
<keyword evidence="9" id="KW-0564">Palmitate</keyword>
<feature type="region of interest" description="Disordered" evidence="17">
    <location>
        <begin position="14"/>
        <end position="58"/>
    </location>
</feature>
<comment type="subcellular location">
    <subcellularLocation>
        <location evidence="2">Cell projection</location>
        <location evidence="2">Dendritic spine</location>
    </subcellularLocation>
    <subcellularLocation>
        <location evidence="13">Postsynaptic density membrane</location>
    </subcellularLocation>
    <subcellularLocation>
        <location evidence="1">Recycling endosome membrane</location>
        <topology evidence="1">Lipid-anchor</topology>
        <orientation evidence="1">Cytoplasmic side</orientation>
    </subcellularLocation>
</comment>
<evidence type="ECO:0000313" key="18">
    <source>
        <dbReference type="EMBL" id="KAG8516415.1"/>
    </source>
</evidence>
<evidence type="ECO:0000256" key="15">
    <source>
        <dbReference type="ARBA" id="ARBA00039756"/>
    </source>
</evidence>
<comment type="similarity">
    <text evidence="14">Belongs to the AB hydrolase superfamily. ABHD17 family.</text>
</comment>
<evidence type="ECO:0000256" key="5">
    <source>
        <dbReference type="ARBA" id="ARBA00022753"/>
    </source>
</evidence>
<keyword evidence="12" id="KW-0449">Lipoprotein</keyword>
<evidence type="ECO:0000256" key="3">
    <source>
        <dbReference type="ARBA" id="ARBA00012423"/>
    </source>
</evidence>
<dbReference type="Proteomes" id="UP000700334">
    <property type="component" value="Unassembled WGS sequence"/>
</dbReference>
<keyword evidence="10" id="KW-0628">Postsynaptic cell membrane</keyword>
<evidence type="ECO:0000256" key="7">
    <source>
        <dbReference type="ARBA" id="ARBA00023018"/>
    </source>
</evidence>
<accession>A0A8J6AFT6</accession>
<proteinExistence type="inferred from homology"/>
<dbReference type="GO" id="GO:0043197">
    <property type="term" value="C:dendritic spine"/>
    <property type="evidence" value="ECO:0007669"/>
    <property type="project" value="UniProtKB-SubCell"/>
</dbReference>